<dbReference type="Proteomes" id="UP001501509">
    <property type="component" value="Unassembled WGS sequence"/>
</dbReference>
<evidence type="ECO:0008006" key="3">
    <source>
        <dbReference type="Google" id="ProtNLM"/>
    </source>
</evidence>
<sequence length="77" mass="8025">MESDRGQSRCWAGPGALRVTGVRLVGAHRVWADFAGISPDVTSAFLVTAEGGLVGRGYYASVEELADVVDLSALSPC</sequence>
<name>A0ABP6CAX2_9ACTN</name>
<dbReference type="RefSeq" id="WP_344544950.1">
    <property type="nucleotide sequence ID" value="NZ_BAAATD010000007.1"/>
</dbReference>
<comment type="caution">
    <text evidence="1">The sequence shown here is derived from an EMBL/GenBank/DDBJ whole genome shotgun (WGS) entry which is preliminary data.</text>
</comment>
<keyword evidence="2" id="KW-1185">Reference proteome</keyword>
<evidence type="ECO:0000313" key="1">
    <source>
        <dbReference type="EMBL" id="GAA2611234.1"/>
    </source>
</evidence>
<accession>A0ABP6CAX2</accession>
<evidence type="ECO:0000313" key="2">
    <source>
        <dbReference type="Proteomes" id="UP001501509"/>
    </source>
</evidence>
<reference evidence="2" key="1">
    <citation type="journal article" date="2019" name="Int. J. Syst. Evol. Microbiol.">
        <title>The Global Catalogue of Microorganisms (GCM) 10K type strain sequencing project: providing services to taxonomists for standard genome sequencing and annotation.</title>
        <authorList>
            <consortium name="The Broad Institute Genomics Platform"/>
            <consortium name="The Broad Institute Genome Sequencing Center for Infectious Disease"/>
            <person name="Wu L."/>
            <person name="Ma J."/>
        </authorList>
    </citation>
    <scope>NUCLEOTIDE SEQUENCE [LARGE SCALE GENOMIC DNA]</scope>
    <source>
        <strain evidence="2">JCM 6833</strain>
    </source>
</reference>
<gene>
    <name evidence="1" type="ORF">GCM10010411_52110</name>
</gene>
<protein>
    <recommendedName>
        <fullName evidence="3">GNAT family N-acetyltransferase</fullName>
    </recommendedName>
</protein>
<organism evidence="1 2">
    <name type="scientific">Actinomadura fulvescens</name>
    <dbReference type="NCBI Taxonomy" id="46160"/>
    <lineage>
        <taxon>Bacteria</taxon>
        <taxon>Bacillati</taxon>
        <taxon>Actinomycetota</taxon>
        <taxon>Actinomycetes</taxon>
        <taxon>Streptosporangiales</taxon>
        <taxon>Thermomonosporaceae</taxon>
        <taxon>Actinomadura</taxon>
    </lineage>
</organism>
<dbReference type="EMBL" id="BAAATD010000007">
    <property type="protein sequence ID" value="GAA2611234.1"/>
    <property type="molecule type" value="Genomic_DNA"/>
</dbReference>
<proteinExistence type="predicted"/>